<keyword evidence="2" id="KW-1185">Reference proteome</keyword>
<dbReference type="Proteomes" id="UP000078200">
    <property type="component" value="Unassembled WGS sequence"/>
</dbReference>
<accession>A0A1A9VSN6</accession>
<name>A0A1A9VSN6_GLOAU</name>
<dbReference type="VEuPathDB" id="VectorBase:GAUT046163"/>
<proteinExistence type="predicted"/>
<evidence type="ECO:0000313" key="2">
    <source>
        <dbReference type="Proteomes" id="UP000078200"/>
    </source>
</evidence>
<dbReference type="AlphaFoldDB" id="A0A1A9VSN6"/>
<sequence length="102" mass="12367">METKETIVKNLRQVLPSKAIDIRLHSKKILFDQRILFHHLQREEQENSIVNTQLKHRTEHHHRHQHHYYCSNQKPQNHHVASFTNFICNGMEKWCTYKTIST</sequence>
<organism evidence="1 2">
    <name type="scientific">Glossina austeni</name>
    <name type="common">Savannah tsetse fly</name>
    <dbReference type="NCBI Taxonomy" id="7395"/>
    <lineage>
        <taxon>Eukaryota</taxon>
        <taxon>Metazoa</taxon>
        <taxon>Ecdysozoa</taxon>
        <taxon>Arthropoda</taxon>
        <taxon>Hexapoda</taxon>
        <taxon>Insecta</taxon>
        <taxon>Pterygota</taxon>
        <taxon>Neoptera</taxon>
        <taxon>Endopterygota</taxon>
        <taxon>Diptera</taxon>
        <taxon>Brachycera</taxon>
        <taxon>Muscomorpha</taxon>
        <taxon>Hippoboscoidea</taxon>
        <taxon>Glossinidae</taxon>
        <taxon>Glossina</taxon>
    </lineage>
</organism>
<dbReference type="EnsemblMetazoa" id="GAUT046163-RA">
    <property type="protein sequence ID" value="GAUT046163-PA"/>
    <property type="gene ID" value="GAUT046163"/>
</dbReference>
<reference evidence="1" key="1">
    <citation type="submission" date="2020-05" db="UniProtKB">
        <authorList>
            <consortium name="EnsemblMetazoa"/>
        </authorList>
    </citation>
    <scope>IDENTIFICATION</scope>
    <source>
        <strain evidence="1">TTRI</strain>
    </source>
</reference>
<protein>
    <submittedName>
        <fullName evidence="1">Uncharacterized protein</fullName>
    </submittedName>
</protein>
<evidence type="ECO:0000313" key="1">
    <source>
        <dbReference type="EnsemblMetazoa" id="GAUT046163-PA"/>
    </source>
</evidence>